<keyword evidence="2" id="KW-1185">Reference proteome</keyword>
<proteinExistence type="predicted"/>
<dbReference type="EMBL" id="JAUSSU010000020">
    <property type="protein sequence ID" value="MDQ0116493.1"/>
    <property type="molecule type" value="Genomic_DNA"/>
</dbReference>
<evidence type="ECO:0000313" key="1">
    <source>
        <dbReference type="EMBL" id="MDQ0116493.1"/>
    </source>
</evidence>
<gene>
    <name evidence="1" type="ORF">J2T15_005974</name>
</gene>
<dbReference type="Proteomes" id="UP001229346">
    <property type="component" value="Unassembled WGS sequence"/>
</dbReference>
<reference evidence="1 2" key="1">
    <citation type="submission" date="2023-07" db="EMBL/GenBank/DDBJ databases">
        <title>Sorghum-associated microbial communities from plants grown in Nebraska, USA.</title>
        <authorList>
            <person name="Schachtman D."/>
        </authorList>
    </citation>
    <scope>NUCLEOTIDE SEQUENCE [LARGE SCALE GENOMIC DNA]</scope>
    <source>
        <strain evidence="1 2">CC482</strain>
    </source>
</reference>
<dbReference type="RefSeq" id="WP_307208558.1">
    <property type="nucleotide sequence ID" value="NZ_JAUSSU010000020.1"/>
</dbReference>
<dbReference type="Gene3D" id="2.60.120.380">
    <property type="match status" value="1"/>
</dbReference>
<dbReference type="SUPFAM" id="SSF89260">
    <property type="entry name" value="Collagen-binding domain"/>
    <property type="match status" value="1"/>
</dbReference>
<evidence type="ECO:0000313" key="2">
    <source>
        <dbReference type="Proteomes" id="UP001229346"/>
    </source>
</evidence>
<comment type="caution">
    <text evidence="1">The sequence shown here is derived from an EMBL/GenBank/DDBJ whole genome shotgun (WGS) entry which is preliminary data.</text>
</comment>
<protein>
    <recommendedName>
        <fullName evidence="3">Peptidase C-terminal archaeal/bacterial domain-containing protein</fullName>
    </recommendedName>
</protein>
<organism evidence="1 2">
    <name type="scientific">Paenibacillus harenae</name>
    <dbReference type="NCBI Taxonomy" id="306543"/>
    <lineage>
        <taxon>Bacteria</taxon>
        <taxon>Bacillati</taxon>
        <taxon>Bacillota</taxon>
        <taxon>Bacilli</taxon>
        <taxon>Bacillales</taxon>
        <taxon>Paenibacillaceae</taxon>
        <taxon>Paenibacillus</taxon>
    </lineage>
</organism>
<accession>A0ABT9UA73</accession>
<sequence length="135" mass="14698">MSLLMSMFGTAVFAADTYENPTNDQPATAYYKTQGQIFGGYLMANDYDWYRFTTSNTASQTISFAPSDNQSYRILVFENPNSGNGPLAMLSVSNSAGSYQSLQFSAVAGKEYYVLVTSGGPLSGIPHYSLYIANQ</sequence>
<evidence type="ECO:0008006" key="3">
    <source>
        <dbReference type="Google" id="ProtNLM"/>
    </source>
</evidence>
<name>A0ABT9UA73_PAEHA</name>